<comment type="subcellular location">
    <subcellularLocation>
        <location evidence="1 10">Cell inner membrane</location>
        <topology evidence="1 10">Single-pass membrane protein</topology>
        <orientation evidence="1 10">Periplasmic side</orientation>
    </subcellularLocation>
</comment>
<comment type="function">
    <text evidence="10">Interacts with outer membrane receptor proteins that carry out high-affinity binding and energy dependent uptake into the periplasmic space of specific substrates. It could act to transduce energy from the cytoplasmic membrane to specific energy-requiring processes in the outer membrane, resulting in the release into the periplasm of ligands bound by these outer membrane proteins.</text>
</comment>
<feature type="domain" description="TonB C-terminal" evidence="12">
    <location>
        <begin position="132"/>
        <end position="223"/>
    </location>
</feature>
<dbReference type="PRINTS" id="PR01374">
    <property type="entry name" value="TONBPROTEIN"/>
</dbReference>
<evidence type="ECO:0000313" key="13">
    <source>
        <dbReference type="EMBL" id="EJP72091.1"/>
    </source>
</evidence>
<sequence>MTTNIAEIRSKLLKLVSSDDNRAFVVVASIIITIIIFLIIQSLISRSANLDQKEKNPNLVEFIRINQDDNLQERTRQIPEKPPQPKRPPQPEIELDDKTPPPVQQFDLDLPDFNLPTDFSGAFLGNINDMGRGTSQLIPLVKIAPRCPSEAAMGGINGSVVLELLVNESGRVETIKIKQARPSRIFNKEALKAVRRWQFKPKSVDGVTVPQLGLLTVEFVCDV</sequence>
<keyword evidence="5 10" id="KW-0997">Cell inner membrane</keyword>
<dbReference type="PROSITE" id="PS52015">
    <property type="entry name" value="TONB_CTD"/>
    <property type="match status" value="1"/>
</dbReference>
<reference evidence="13 14" key="1">
    <citation type="journal article" date="2012" name="ISME J.">
        <title>Genomic insights to SAR86, an abundant and uncultivated marine bacterial lineage.</title>
        <authorList>
            <person name="Dupont C.L."/>
            <person name="Rusch D.B."/>
            <person name="Yooseph S."/>
            <person name="Lombardo M.J."/>
            <person name="Richter R.A."/>
            <person name="Valas R."/>
            <person name="Novotny M."/>
            <person name="Yee-Greenbaum J."/>
            <person name="Selengut J.D."/>
            <person name="Haft D.H."/>
            <person name="Halpern A.L."/>
            <person name="Lasken R.S."/>
            <person name="Nealson K."/>
            <person name="Friedman R."/>
            <person name="Venter J.C."/>
        </authorList>
    </citation>
    <scope>NUCLEOTIDE SEQUENCE [LARGE SCALE GENOMIC DNA]</scope>
</reference>
<evidence type="ECO:0000256" key="2">
    <source>
        <dbReference type="ARBA" id="ARBA00006555"/>
    </source>
</evidence>
<dbReference type="GO" id="GO:0015891">
    <property type="term" value="P:siderophore transport"/>
    <property type="evidence" value="ECO:0007669"/>
    <property type="project" value="InterPro"/>
</dbReference>
<dbReference type="GO" id="GO:0005886">
    <property type="term" value="C:plasma membrane"/>
    <property type="evidence" value="ECO:0007669"/>
    <property type="project" value="UniProtKB-SubCell"/>
</dbReference>
<gene>
    <name evidence="13" type="ORF">NT01SARS_0579</name>
</gene>
<keyword evidence="4 10" id="KW-1003">Cell membrane</keyword>
<evidence type="ECO:0000256" key="4">
    <source>
        <dbReference type="ARBA" id="ARBA00022475"/>
    </source>
</evidence>
<dbReference type="GO" id="GO:0055085">
    <property type="term" value="P:transmembrane transport"/>
    <property type="evidence" value="ECO:0007669"/>
    <property type="project" value="InterPro"/>
</dbReference>
<proteinExistence type="inferred from homology"/>
<feature type="compositionally biased region" description="Pro residues" evidence="11">
    <location>
        <begin position="80"/>
        <end position="91"/>
    </location>
</feature>
<dbReference type="Proteomes" id="UP000010305">
    <property type="component" value="Unassembled WGS sequence"/>
</dbReference>
<dbReference type="PANTHER" id="PTHR33446">
    <property type="entry name" value="PROTEIN TONB-RELATED"/>
    <property type="match status" value="1"/>
</dbReference>
<dbReference type="EMBL" id="JH611156">
    <property type="protein sequence ID" value="EJP72091.1"/>
    <property type="molecule type" value="Genomic_DNA"/>
</dbReference>
<evidence type="ECO:0000256" key="11">
    <source>
        <dbReference type="SAM" id="MobiDB-lite"/>
    </source>
</evidence>
<keyword evidence="10" id="KW-0735">Signal-anchor</keyword>
<dbReference type="HOGENOM" id="CLU_108529_1_0_6"/>
<dbReference type="NCBIfam" id="TIGR01352">
    <property type="entry name" value="tonB_Cterm"/>
    <property type="match status" value="1"/>
</dbReference>
<feature type="region of interest" description="Disordered" evidence="11">
    <location>
        <begin position="74"/>
        <end position="101"/>
    </location>
</feature>
<dbReference type="GO" id="GO:0031992">
    <property type="term" value="F:energy transducer activity"/>
    <property type="evidence" value="ECO:0007669"/>
    <property type="project" value="InterPro"/>
</dbReference>
<keyword evidence="8 10" id="KW-1133">Transmembrane helix</keyword>
<keyword evidence="6 10" id="KW-0812">Transmembrane</keyword>
<dbReference type="GO" id="GO:0030288">
    <property type="term" value="C:outer membrane-bounded periplasmic space"/>
    <property type="evidence" value="ECO:0007669"/>
    <property type="project" value="InterPro"/>
</dbReference>
<keyword evidence="7 10" id="KW-0653">Protein transport</keyword>
<evidence type="ECO:0000256" key="8">
    <source>
        <dbReference type="ARBA" id="ARBA00022989"/>
    </source>
</evidence>
<dbReference type="STRING" id="1123866.NT01SARS_0579"/>
<dbReference type="InterPro" id="IPR051045">
    <property type="entry name" value="TonB-dependent_transducer"/>
</dbReference>
<protein>
    <recommendedName>
        <fullName evidence="10">Protein TonB</fullName>
    </recommendedName>
</protein>
<dbReference type="InterPro" id="IPR003538">
    <property type="entry name" value="TonB"/>
</dbReference>
<dbReference type="Pfam" id="PF03544">
    <property type="entry name" value="TonB_C"/>
    <property type="match status" value="1"/>
</dbReference>
<keyword evidence="3 10" id="KW-0813">Transport</keyword>
<organism evidence="13 14">
    <name type="scientific">SAR86 cluster bacterium SAR86A</name>
    <dbReference type="NCBI Taxonomy" id="1123866"/>
    <lineage>
        <taxon>Bacteria</taxon>
        <taxon>Pseudomonadati</taxon>
        <taxon>Pseudomonadota</taxon>
        <taxon>Gammaproteobacteria</taxon>
        <taxon>SAR86 cluster</taxon>
    </lineage>
</organism>
<accession>J5KFJ8</accession>
<evidence type="ECO:0000256" key="10">
    <source>
        <dbReference type="RuleBase" id="RU362123"/>
    </source>
</evidence>
<dbReference type="PANTHER" id="PTHR33446:SF14">
    <property type="entry name" value="PROTEIN TONB"/>
    <property type="match status" value="1"/>
</dbReference>
<evidence type="ECO:0000256" key="7">
    <source>
        <dbReference type="ARBA" id="ARBA00022927"/>
    </source>
</evidence>
<comment type="similarity">
    <text evidence="2 10">Belongs to the TonB family.</text>
</comment>
<dbReference type="Gene3D" id="3.30.1150.10">
    <property type="match status" value="1"/>
</dbReference>
<dbReference type="GO" id="GO:0015031">
    <property type="term" value="P:protein transport"/>
    <property type="evidence" value="ECO:0007669"/>
    <property type="project" value="UniProtKB-UniRule"/>
</dbReference>
<evidence type="ECO:0000313" key="14">
    <source>
        <dbReference type="Proteomes" id="UP000010305"/>
    </source>
</evidence>
<feature type="transmembrane region" description="Helical" evidence="10">
    <location>
        <begin position="23"/>
        <end position="44"/>
    </location>
</feature>
<keyword evidence="9 10" id="KW-0472">Membrane</keyword>
<evidence type="ECO:0000259" key="12">
    <source>
        <dbReference type="PROSITE" id="PS52015"/>
    </source>
</evidence>
<dbReference type="InterPro" id="IPR037682">
    <property type="entry name" value="TonB_C"/>
</dbReference>
<evidence type="ECO:0000256" key="5">
    <source>
        <dbReference type="ARBA" id="ARBA00022519"/>
    </source>
</evidence>
<name>J5KFJ8_9GAMM</name>
<dbReference type="AlphaFoldDB" id="J5KFJ8"/>
<evidence type="ECO:0000256" key="3">
    <source>
        <dbReference type="ARBA" id="ARBA00022448"/>
    </source>
</evidence>
<evidence type="ECO:0000256" key="9">
    <source>
        <dbReference type="ARBA" id="ARBA00023136"/>
    </source>
</evidence>
<evidence type="ECO:0000256" key="6">
    <source>
        <dbReference type="ARBA" id="ARBA00022692"/>
    </source>
</evidence>
<dbReference type="InterPro" id="IPR006260">
    <property type="entry name" value="TonB/TolA_C"/>
</dbReference>
<dbReference type="SUPFAM" id="SSF74653">
    <property type="entry name" value="TolA/TonB C-terminal domain"/>
    <property type="match status" value="1"/>
</dbReference>
<evidence type="ECO:0000256" key="1">
    <source>
        <dbReference type="ARBA" id="ARBA00004383"/>
    </source>
</evidence>